<evidence type="ECO:0000313" key="11">
    <source>
        <dbReference type="Proteomes" id="UP000185663"/>
    </source>
</evidence>
<dbReference type="RefSeq" id="WP_157270473.1">
    <property type="nucleotide sequence ID" value="NZ_LT629776.1"/>
</dbReference>
<dbReference type="PANTHER" id="PTHR31776">
    <property type="entry name" value="ALPHA-L-ARABINOFURANOSIDASE 1"/>
    <property type="match status" value="1"/>
</dbReference>
<dbReference type="InterPro" id="IPR003610">
    <property type="entry name" value="CBM5/12"/>
</dbReference>
<feature type="domain" description="Alpha-L-arabinofuranosidase C-terminal" evidence="9">
    <location>
        <begin position="1254"/>
        <end position="1606"/>
    </location>
</feature>
<feature type="domain" description="Chitin-binding type-3" evidence="7">
    <location>
        <begin position="1751"/>
        <end position="1794"/>
    </location>
</feature>
<evidence type="ECO:0000313" key="10">
    <source>
        <dbReference type="EMBL" id="SDS85739.1"/>
    </source>
</evidence>
<keyword evidence="6" id="KW-0326">Glycosidase</keyword>
<gene>
    <name evidence="10" type="ORF">SAMN04489860_2545</name>
</gene>
<dbReference type="GO" id="GO:0046373">
    <property type="term" value="P:L-arabinose metabolic process"/>
    <property type="evidence" value="ECO:0007669"/>
    <property type="project" value="InterPro"/>
</dbReference>
<dbReference type="EMBL" id="LT629776">
    <property type="protein sequence ID" value="SDS85739.1"/>
    <property type="molecule type" value="Genomic_DNA"/>
</dbReference>
<dbReference type="Gene3D" id="3.20.20.80">
    <property type="entry name" value="Glycosidases"/>
    <property type="match status" value="1"/>
</dbReference>
<dbReference type="Gene3D" id="2.60.40.1080">
    <property type="match status" value="1"/>
</dbReference>
<evidence type="ECO:0000256" key="3">
    <source>
        <dbReference type="ARBA" id="ARBA00012670"/>
    </source>
</evidence>
<protein>
    <recommendedName>
        <fullName evidence="3">non-reducing end alpha-L-arabinofuranosidase</fullName>
        <ecNumber evidence="3">3.2.1.55</ecNumber>
    </recommendedName>
</protein>
<keyword evidence="4" id="KW-0732">Signal</keyword>
<dbReference type="EC" id="3.2.1.55" evidence="3"/>
<keyword evidence="5" id="KW-0378">Hydrolase</keyword>
<dbReference type="InterPro" id="IPR010720">
    <property type="entry name" value="Alpha-L-AF_C"/>
</dbReference>
<dbReference type="Pfam" id="PF06964">
    <property type="entry name" value="Alpha-L-AF_C"/>
    <property type="match status" value="1"/>
</dbReference>
<name>A0A1H1VNW6_9CELL</name>
<dbReference type="STRING" id="545619.SAMN04489860_2545"/>
<keyword evidence="11" id="KW-1185">Reference proteome</keyword>
<evidence type="ECO:0000256" key="6">
    <source>
        <dbReference type="ARBA" id="ARBA00023295"/>
    </source>
</evidence>
<dbReference type="Pfam" id="PF22848">
    <property type="entry name" value="ASD1_dom"/>
    <property type="match status" value="1"/>
</dbReference>
<evidence type="ECO:0000256" key="5">
    <source>
        <dbReference type="ARBA" id="ARBA00022801"/>
    </source>
</evidence>
<dbReference type="eggNOG" id="COG3979">
    <property type="taxonomic scope" value="Bacteria"/>
</dbReference>
<dbReference type="GO" id="GO:0030246">
    <property type="term" value="F:carbohydrate binding"/>
    <property type="evidence" value="ECO:0007669"/>
    <property type="project" value="InterPro"/>
</dbReference>
<comment type="catalytic activity">
    <reaction evidence="1">
        <text>Hydrolysis of terminal non-reducing alpha-L-arabinofuranoside residues in alpha-L-arabinosides.</text>
        <dbReference type="EC" id="3.2.1.55"/>
    </reaction>
</comment>
<evidence type="ECO:0000256" key="1">
    <source>
        <dbReference type="ARBA" id="ARBA00001462"/>
    </source>
</evidence>
<dbReference type="GO" id="GO:0046556">
    <property type="term" value="F:alpha-L-arabinofuranosidase activity"/>
    <property type="evidence" value="ECO:0007669"/>
    <property type="project" value="UniProtKB-EC"/>
</dbReference>
<dbReference type="GO" id="GO:0005576">
    <property type="term" value="C:extracellular region"/>
    <property type="evidence" value="ECO:0007669"/>
    <property type="project" value="InterPro"/>
</dbReference>
<dbReference type="Proteomes" id="UP000185663">
    <property type="component" value="Chromosome I"/>
</dbReference>
<evidence type="ECO:0000256" key="4">
    <source>
        <dbReference type="ARBA" id="ARBA00022729"/>
    </source>
</evidence>
<dbReference type="Pfam" id="PF17851">
    <property type="entry name" value="GH43_C2"/>
    <property type="match status" value="1"/>
</dbReference>
<dbReference type="CDD" id="cd08983">
    <property type="entry name" value="GH43_Bt3655-like"/>
    <property type="match status" value="1"/>
</dbReference>
<dbReference type="eggNOG" id="COG3534">
    <property type="taxonomic scope" value="Bacteria"/>
</dbReference>
<dbReference type="InterPro" id="IPR008979">
    <property type="entry name" value="Galactose-bd-like_sf"/>
</dbReference>
<dbReference type="InterPro" id="IPR003305">
    <property type="entry name" value="CenC_carb-bd"/>
</dbReference>
<dbReference type="InterPro" id="IPR041542">
    <property type="entry name" value="GH43_C2"/>
</dbReference>
<dbReference type="InterPro" id="IPR003343">
    <property type="entry name" value="Big_2"/>
</dbReference>
<dbReference type="eggNOG" id="COG3507">
    <property type="taxonomic scope" value="Bacteria"/>
</dbReference>
<dbReference type="SUPFAM" id="SSF49899">
    <property type="entry name" value="Concanavalin A-like lectins/glucanases"/>
    <property type="match status" value="2"/>
</dbReference>
<evidence type="ECO:0000259" key="9">
    <source>
        <dbReference type="SMART" id="SM00813"/>
    </source>
</evidence>
<dbReference type="Gene3D" id="2.60.120.260">
    <property type="entry name" value="Galactose-binding domain-like"/>
    <property type="match status" value="1"/>
</dbReference>
<dbReference type="InterPro" id="IPR017853">
    <property type="entry name" value="GH"/>
</dbReference>
<dbReference type="SUPFAM" id="SSF49373">
    <property type="entry name" value="Invasin/intimin cell-adhesion fragments"/>
    <property type="match status" value="1"/>
</dbReference>
<dbReference type="Gene3D" id="2.115.10.20">
    <property type="entry name" value="Glycosyl hydrolase domain, family 43"/>
    <property type="match status" value="1"/>
</dbReference>
<dbReference type="Gene3D" id="2.60.120.200">
    <property type="match status" value="1"/>
</dbReference>
<dbReference type="Pfam" id="PF02839">
    <property type="entry name" value="CBM_5_12"/>
    <property type="match status" value="2"/>
</dbReference>
<evidence type="ECO:0000256" key="2">
    <source>
        <dbReference type="ARBA" id="ARBA00007186"/>
    </source>
</evidence>
<dbReference type="Gene3D" id="2.10.10.20">
    <property type="entry name" value="Carbohydrate-binding module superfamily 5/12"/>
    <property type="match status" value="2"/>
</dbReference>
<dbReference type="Pfam" id="PF02368">
    <property type="entry name" value="Big_2"/>
    <property type="match status" value="1"/>
</dbReference>
<dbReference type="Gene3D" id="2.60.120.560">
    <property type="entry name" value="Exo-inulinase, domain 1"/>
    <property type="match status" value="1"/>
</dbReference>
<dbReference type="InterPro" id="IPR023296">
    <property type="entry name" value="Glyco_hydro_beta-prop_sf"/>
</dbReference>
<proteinExistence type="inferred from homology"/>
<dbReference type="Pfam" id="PF02018">
    <property type="entry name" value="CBM_4_9"/>
    <property type="match status" value="1"/>
</dbReference>
<evidence type="ECO:0000259" key="7">
    <source>
        <dbReference type="SMART" id="SM00495"/>
    </source>
</evidence>
<feature type="domain" description="BIG2" evidence="8">
    <location>
        <begin position="397"/>
        <end position="473"/>
    </location>
</feature>
<accession>A0A1H1VNW6</accession>
<dbReference type="SUPFAM" id="SSF51445">
    <property type="entry name" value="(Trans)glycosidases"/>
    <property type="match status" value="1"/>
</dbReference>
<dbReference type="InterPro" id="IPR055235">
    <property type="entry name" value="ASD1_cat"/>
</dbReference>
<dbReference type="SUPFAM" id="SSF49785">
    <property type="entry name" value="Galactose-binding domain-like"/>
    <property type="match status" value="1"/>
</dbReference>
<dbReference type="InterPro" id="IPR051563">
    <property type="entry name" value="Glycosyl_Hydrolase_51"/>
</dbReference>
<dbReference type="InterPro" id="IPR036573">
    <property type="entry name" value="CBM_sf_5/12"/>
</dbReference>
<dbReference type="SMART" id="SM00635">
    <property type="entry name" value="BID_2"/>
    <property type="match status" value="1"/>
</dbReference>
<comment type="similarity">
    <text evidence="2">Belongs to the glycosyl hydrolase 51 family.</text>
</comment>
<dbReference type="eggNOG" id="COG5492">
    <property type="taxonomic scope" value="Bacteria"/>
</dbReference>
<dbReference type="CDD" id="cd12215">
    <property type="entry name" value="ChiC_BD"/>
    <property type="match status" value="2"/>
</dbReference>
<dbReference type="SMART" id="SM00495">
    <property type="entry name" value="ChtBD3"/>
    <property type="match status" value="2"/>
</dbReference>
<sequence>MSTNLPVGRGRRLRRSWTALGLAGAMVATLGVPSALALPVDAATPSIVPTAVDVDDSAFDAYVFPYFEGEGAEGEKIYLAVSESDDPETWHTLNDGRPVIESSLGTEGLRDPFLIRHPETGMYYLLATDLKISGGGNFGDAQETGSRSMMVWESADLITWSEQREIALAPATAGNLWAPEAHWDAESRKFVVYWASALYPSDVAPEDRDISTSYQRMMYATTPDFSEGSFSEPAVWVDMNRGDGRGMIDSTVAELADDDGGSTYFRLTKDERDMTVRQEVSDDLLRTQGVTAGDGWDLIAEQVGVGEPNPWGGEFANGEGPTMFPSLEDDSWYLMIDQPSYHGGEGYMLFQTDDLDSGDWTSLPDVELPTSPRHGTVVPITAGEQEDLLEALQPDLLAEGLALDRDEVSLRTGDTVVVRATVTPVTAGDRTVTWSSDDESVATVESGVITAVADGEATVTATSPHGSATVAVTVAASTPAPLPDGAWVDQFDTDDLDPRWSIAHEEPTAWTSGGGALTVRSQPGDTYQGDNNYENIFLVDVPAGDFVAQTSLAATPSADFQGAGIIAWEDDDNYVRAGLTHASVFAGGPVGIETGTEVDAAYSATFEAREGSTGETLRLARTGDTFTVSAWDGLQWLEAGTTTLAADTTQIGIFALAAGSAPSHDVAFDYFALVESEGADVVPEGPFTVQGADGRYLSDDGALSLVDTRPLSTTSFVATPADGDGSPVTLETSGGAPVVLADDRLTVGVPGDEAVAVRLSDVGGGTIVVLVGDKALVEDVDGALVLGDRSDAARLVLVPLEMTEHQIVVDTDAARAEMSDNLYGAFYEDINYAADGGLYAELVRNRSFEFNSSDNRSFTGLTAWSQVGGGDIAVESDEDEWLNESNRFYLTVDSDGSTGVANSSYNEGVAVEDGATYDASVWARSAVAQELTVRVVSADGETTYATGSVAVDGSDEWKQYETTMTVSGTANDARLELVSGAEGRLRLDMVSLFPEDTWVGPVNGKSPLRKDLAEMVAELNPEFLRFPGGCVTNVGTFDTYLGSDGQDRTRTYQWKETLGPVEERPTNWNFWGYNQSYGIGYLEYMEWAEDLGAFPLPVVSVGANGCGSSIPEMVEGDENFDRWVADTVDLVEFAKGDVDTEWGAVRADLGHPEPFELPYIGLGNEENTDTFQANFLAFRDAIEAAAAEHGWDVEIISNSGPDDTGARFDELWEFNREQGVDMVDEHYYNDPSWFLQNTERYDSYDREGPHVFLGEYASRGNTWGNALAEAAYMTGLERNSDLVELASYAPMFANEDYVQWSPDMMWFDNDESWGSVNYWNQHLFMNNVGDEVVPSTHTGAADSAALDGGVFLSTWATQAAYDDVRVTDNTSGDELFVDSFDDASGWESVARSWAVNDGEYVQTGSVEDARSVPTGAYDVDWSNYTLELDARKVSGKEGFLVGFAAGGANDYYWWNLGGWNNSRSVLQRADGGSAGEVKALEGESVEIGRDYHVKVVVDGRTIELYLDGELQMTYTEPTEKSLYQVVTHDDATGELIVKVVNPGASVARTAVDVTGSFEVGTDVAVTEIVADPSSTNTKADKTNVVPVERLWDGGANQFTYDFPASSVTFLRLAEAEDERTEVTLLRPSWTDECGPGNVTGAPLPVVEGVEYVESRKKDGGVKVVATPVEGYVLSDAPSVTKNPESWTWTKGDSGEVCVPDVAVWDASAVYTAGDRVSFEGSVFEAMWWSSNQEPGSVTGPWQEMAQDGDGVSIWTPSRVFTAGDVVVHEQVRYTARWWTRNQVPGAPWGPWEVTG</sequence>
<dbReference type="PANTHER" id="PTHR31776:SF26">
    <property type="entry name" value="SECRETED ARABINOSIDASE"/>
    <property type="match status" value="1"/>
</dbReference>
<dbReference type="SUPFAM" id="SSF75005">
    <property type="entry name" value="Arabinanase/levansucrase/invertase"/>
    <property type="match status" value="1"/>
</dbReference>
<dbReference type="OrthoDB" id="9758923at2"/>
<dbReference type="InterPro" id="IPR008964">
    <property type="entry name" value="Invasin/intimin_cell_adhesion"/>
</dbReference>
<reference evidence="11" key="1">
    <citation type="submission" date="2016-10" db="EMBL/GenBank/DDBJ databases">
        <authorList>
            <person name="Varghese N."/>
            <person name="Submissions S."/>
        </authorList>
    </citation>
    <scope>NUCLEOTIDE SEQUENCE [LARGE SCALE GENOMIC DNA]</scope>
    <source>
        <strain evidence="11">DSM 22126</strain>
    </source>
</reference>
<dbReference type="SMART" id="SM00813">
    <property type="entry name" value="Alpha-L-AF_C"/>
    <property type="match status" value="1"/>
</dbReference>
<organism evidence="10 11">
    <name type="scientific">Paraoerskovia marina</name>
    <dbReference type="NCBI Taxonomy" id="545619"/>
    <lineage>
        <taxon>Bacteria</taxon>
        <taxon>Bacillati</taxon>
        <taxon>Actinomycetota</taxon>
        <taxon>Actinomycetes</taxon>
        <taxon>Micrococcales</taxon>
        <taxon>Cellulomonadaceae</taxon>
        <taxon>Paraoerskovia</taxon>
    </lineage>
</organism>
<dbReference type="InterPro" id="IPR013320">
    <property type="entry name" value="ConA-like_dom_sf"/>
</dbReference>
<evidence type="ECO:0000259" key="8">
    <source>
        <dbReference type="SMART" id="SM00635"/>
    </source>
</evidence>
<dbReference type="SUPFAM" id="SSF51055">
    <property type="entry name" value="Carbohydrate binding domain"/>
    <property type="match status" value="2"/>
</dbReference>
<feature type="domain" description="Chitin-binding type-3" evidence="7">
    <location>
        <begin position="1701"/>
        <end position="1744"/>
    </location>
</feature>